<gene>
    <name evidence="1" type="ORF">ACFQQL_03000</name>
</gene>
<name>A0ABW2Q3K3_9MICO</name>
<evidence type="ECO:0000313" key="1">
    <source>
        <dbReference type="EMBL" id="MFC7404064.1"/>
    </source>
</evidence>
<proteinExistence type="predicted"/>
<organism evidence="1 2">
    <name type="scientific">Georgenia alba</name>
    <dbReference type="NCBI Taxonomy" id="2233858"/>
    <lineage>
        <taxon>Bacteria</taxon>
        <taxon>Bacillati</taxon>
        <taxon>Actinomycetota</taxon>
        <taxon>Actinomycetes</taxon>
        <taxon>Micrococcales</taxon>
        <taxon>Bogoriellaceae</taxon>
        <taxon>Georgenia</taxon>
    </lineage>
</organism>
<comment type="caution">
    <text evidence="1">The sequence shown here is derived from an EMBL/GenBank/DDBJ whole genome shotgun (WGS) entry which is preliminary data.</text>
</comment>
<protein>
    <recommendedName>
        <fullName evidence="3">DUF4367 domain-containing protein</fullName>
    </recommendedName>
</protein>
<keyword evidence="2" id="KW-1185">Reference proteome</keyword>
<dbReference type="EMBL" id="JBHTCQ010000001">
    <property type="protein sequence ID" value="MFC7404064.1"/>
    <property type="molecule type" value="Genomic_DNA"/>
</dbReference>
<dbReference type="RefSeq" id="WP_382391106.1">
    <property type="nucleotide sequence ID" value="NZ_JBHTCQ010000001.1"/>
</dbReference>
<reference evidence="2" key="1">
    <citation type="journal article" date="2019" name="Int. J. Syst. Evol. Microbiol.">
        <title>The Global Catalogue of Microorganisms (GCM) 10K type strain sequencing project: providing services to taxonomists for standard genome sequencing and annotation.</title>
        <authorList>
            <consortium name="The Broad Institute Genomics Platform"/>
            <consortium name="The Broad Institute Genome Sequencing Center for Infectious Disease"/>
            <person name="Wu L."/>
            <person name="Ma J."/>
        </authorList>
    </citation>
    <scope>NUCLEOTIDE SEQUENCE [LARGE SCALE GENOMIC DNA]</scope>
    <source>
        <strain evidence="2">JCM 1490</strain>
    </source>
</reference>
<evidence type="ECO:0008006" key="3">
    <source>
        <dbReference type="Google" id="ProtNLM"/>
    </source>
</evidence>
<evidence type="ECO:0000313" key="2">
    <source>
        <dbReference type="Proteomes" id="UP001596455"/>
    </source>
</evidence>
<accession>A0ABW2Q3K3</accession>
<sequence>MLAVVIAVAVALLVLRPWETATVEIAGQQVPETIGELEIDEHYDTPFGPGPPPGTDVEHVVHLRYVSAEEIAYVSVYGPTEDVEAVMAHRANPRDVAGARCADSSMRDEFPICAVAADGRVLTAIGYSVTTGDFRSEEGQANLAHTVAEAFLS</sequence>
<dbReference type="Proteomes" id="UP001596455">
    <property type="component" value="Unassembled WGS sequence"/>
</dbReference>